<accession>A0A2S5G815</accession>
<gene>
    <name evidence="2" type="ORF">C4B60_17250</name>
</gene>
<dbReference type="Proteomes" id="UP000239047">
    <property type="component" value="Unassembled WGS sequence"/>
</dbReference>
<keyword evidence="3" id="KW-1185">Reference proteome</keyword>
<evidence type="ECO:0000256" key="1">
    <source>
        <dbReference type="SAM" id="MobiDB-lite"/>
    </source>
</evidence>
<organism evidence="2 3">
    <name type="scientific">Jeotgalibacillus proteolyticus</name>
    <dbReference type="NCBI Taxonomy" id="2082395"/>
    <lineage>
        <taxon>Bacteria</taxon>
        <taxon>Bacillati</taxon>
        <taxon>Bacillota</taxon>
        <taxon>Bacilli</taxon>
        <taxon>Bacillales</taxon>
        <taxon>Caryophanaceae</taxon>
        <taxon>Jeotgalibacillus</taxon>
    </lineage>
</organism>
<proteinExistence type="predicted"/>
<feature type="region of interest" description="Disordered" evidence="1">
    <location>
        <begin position="1"/>
        <end position="26"/>
    </location>
</feature>
<sequence length="60" mass="7460">MTDVDGREKKQTEQSRENKSSFDLLKEKHEKEMNELYVRLQELLDEFKMCHYFKNNRHVR</sequence>
<evidence type="ECO:0000313" key="3">
    <source>
        <dbReference type="Proteomes" id="UP000239047"/>
    </source>
</evidence>
<protein>
    <submittedName>
        <fullName evidence="2">Uncharacterized protein</fullName>
    </submittedName>
</protein>
<evidence type="ECO:0000313" key="2">
    <source>
        <dbReference type="EMBL" id="PPA69061.1"/>
    </source>
</evidence>
<dbReference type="RefSeq" id="WP_104059280.1">
    <property type="nucleotide sequence ID" value="NZ_PREZ01000007.1"/>
</dbReference>
<dbReference type="AlphaFoldDB" id="A0A2S5G815"/>
<reference evidence="2 3" key="1">
    <citation type="submission" date="2018-02" db="EMBL/GenBank/DDBJ databases">
        <title>Jeotgalibacillus proteolyticum sp. nov. a protease producing bacterium isolated from ocean sediments of Laizhou Bay.</title>
        <authorList>
            <person name="Li Y."/>
        </authorList>
    </citation>
    <scope>NUCLEOTIDE SEQUENCE [LARGE SCALE GENOMIC DNA]</scope>
    <source>
        <strain evidence="2 3">22-7</strain>
    </source>
</reference>
<dbReference type="OrthoDB" id="9919874at2"/>
<dbReference type="EMBL" id="PREZ01000007">
    <property type="protein sequence ID" value="PPA69061.1"/>
    <property type="molecule type" value="Genomic_DNA"/>
</dbReference>
<name>A0A2S5G815_9BACL</name>
<comment type="caution">
    <text evidence="2">The sequence shown here is derived from an EMBL/GenBank/DDBJ whole genome shotgun (WGS) entry which is preliminary data.</text>
</comment>